<reference evidence="21 22" key="1">
    <citation type="submission" date="2019-10" db="EMBL/GenBank/DDBJ databases">
        <title>Nocardia macrotermitis sp. nov. and Nocardia aurantia sp. nov., isolated from the gut of fungus growing-termite Macrotermes natalensis.</title>
        <authorList>
            <person name="Benndorf R."/>
            <person name="Schwitalla J."/>
            <person name="Martin K."/>
            <person name="De Beer W."/>
            <person name="Kaster A.-K."/>
            <person name="Vollmers J."/>
            <person name="Poulsen M."/>
            <person name="Beemelmanns C."/>
        </authorList>
    </citation>
    <scope>NUCLEOTIDE SEQUENCE [LARGE SCALE GENOMIC DNA]</scope>
    <source>
        <strain evidence="21 22">RB20</strain>
    </source>
</reference>
<evidence type="ECO:0000256" key="18">
    <source>
        <dbReference type="ARBA" id="ARBA00049251"/>
    </source>
</evidence>
<keyword evidence="10" id="KW-0275">Fatty acid biosynthesis</keyword>
<evidence type="ECO:0000256" key="7">
    <source>
        <dbReference type="ARBA" id="ARBA00023002"/>
    </source>
</evidence>
<comment type="catalytic activity">
    <reaction evidence="20">
        <text>(2E)-octenoyl-CoA + NADPH + H(+) = octanoyl-CoA + NADP(+)</text>
        <dbReference type="Rhea" id="RHEA:44952"/>
        <dbReference type="ChEBI" id="CHEBI:15378"/>
        <dbReference type="ChEBI" id="CHEBI:57386"/>
        <dbReference type="ChEBI" id="CHEBI:57783"/>
        <dbReference type="ChEBI" id="CHEBI:58349"/>
        <dbReference type="ChEBI" id="CHEBI:62242"/>
    </reaction>
    <physiologicalReaction direction="left-to-right" evidence="20">
        <dbReference type="Rhea" id="RHEA:44953"/>
    </physiologicalReaction>
</comment>
<dbReference type="PROSITE" id="PS51257">
    <property type="entry name" value="PROKAR_LIPOPROTEIN"/>
    <property type="match status" value="1"/>
</dbReference>
<evidence type="ECO:0000256" key="3">
    <source>
        <dbReference type="ARBA" id="ARBA00022516"/>
    </source>
</evidence>
<comment type="function">
    <text evidence="11">Participates in chain elongation of fatty acids. Catalyzes the reduction of trans-2-enoyl-CoAs of varying chain lengths from 6:1 to 16:1, having maximum activity with 10:1 CoA. Has no 2,4-dienoyl-CoA reductase activity.</text>
</comment>
<comment type="catalytic activity">
    <reaction evidence="17">
        <text>(2E)-hexenoyl-CoA + NADPH + H(+) = hexanoyl-CoA + NADP(+)</text>
        <dbReference type="Rhea" id="RHEA:44956"/>
        <dbReference type="ChEBI" id="CHEBI:15378"/>
        <dbReference type="ChEBI" id="CHEBI:57783"/>
        <dbReference type="ChEBI" id="CHEBI:58349"/>
        <dbReference type="ChEBI" id="CHEBI:62077"/>
        <dbReference type="ChEBI" id="CHEBI:62620"/>
    </reaction>
    <physiologicalReaction direction="left-to-right" evidence="17">
        <dbReference type="Rhea" id="RHEA:44957"/>
    </physiologicalReaction>
</comment>
<dbReference type="SUPFAM" id="SSF51735">
    <property type="entry name" value="NAD(P)-binding Rossmann-fold domains"/>
    <property type="match status" value="1"/>
</dbReference>
<evidence type="ECO:0000313" key="22">
    <source>
        <dbReference type="Proteomes" id="UP000438448"/>
    </source>
</evidence>
<dbReference type="Gene3D" id="3.40.50.720">
    <property type="entry name" value="NAD(P)-binding Rossmann-like Domain"/>
    <property type="match status" value="1"/>
</dbReference>
<evidence type="ECO:0000256" key="2">
    <source>
        <dbReference type="ARBA" id="ARBA00005189"/>
    </source>
</evidence>
<gene>
    <name evidence="21" type="ORF">NRB20_46840</name>
</gene>
<keyword evidence="5" id="KW-0276">Fatty acid metabolism</keyword>
<name>A0A7K0D7P9_9NOCA</name>
<evidence type="ECO:0000256" key="20">
    <source>
        <dbReference type="ARBA" id="ARBA00049559"/>
    </source>
</evidence>
<evidence type="ECO:0000256" key="13">
    <source>
        <dbReference type="ARBA" id="ARBA00038849"/>
    </source>
</evidence>
<comment type="pathway">
    <text evidence="2">Lipid metabolism.</text>
</comment>
<dbReference type="Proteomes" id="UP000438448">
    <property type="component" value="Unassembled WGS sequence"/>
</dbReference>
<comment type="catalytic activity">
    <reaction evidence="18">
        <text>a (2E)-enoyl-CoA + NADPH + H(+) = a 2,3-saturated acyl-CoA + NADP(+)</text>
        <dbReference type="Rhea" id="RHEA:33763"/>
        <dbReference type="ChEBI" id="CHEBI:15378"/>
        <dbReference type="ChEBI" id="CHEBI:57783"/>
        <dbReference type="ChEBI" id="CHEBI:58349"/>
        <dbReference type="ChEBI" id="CHEBI:58856"/>
        <dbReference type="ChEBI" id="CHEBI:65111"/>
        <dbReference type="EC" id="1.3.1.38"/>
    </reaction>
    <physiologicalReaction direction="left-to-right" evidence="18">
        <dbReference type="Rhea" id="RHEA:33764"/>
    </physiologicalReaction>
</comment>
<keyword evidence="8" id="KW-0443">Lipid metabolism</keyword>
<proteinExistence type="predicted"/>
<evidence type="ECO:0000256" key="6">
    <source>
        <dbReference type="ARBA" id="ARBA00022857"/>
    </source>
</evidence>
<comment type="catalytic activity">
    <reaction evidence="15">
        <text>(2E)-dodecenoyl-CoA + NADPH + H(+) = dodecanoyl-CoA + NADP(+)</text>
        <dbReference type="Rhea" id="RHEA:44964"/>
        <dbReference type="ChEBI" id="CHEBI:15378"/>
        <dbReference type="ChEBI" id="CHEBI:57330"/>
        <dbReference type="ChEBI" id="CHEBI:57375"/>
        <dbReference type="ChEBI" id="CHEBI:57783"/>
        <dbReference type="ChEBI" id="CHEBI:58349"/>
    </reaction>
    <physiologicalReaction direction="left-to-right" evidence="15">
        <dbReference type="Rhea" id="RHEA:44965"/>
    </physiologicalReaction>
</comment>
<dbReference type="EC" id="1.3.1.38" evidence="13"/>
<keyword evidence="22" id="KW-1185">Reference proteome</keyword>
<dbReference type="Pfam" id="PF13561">
    <property type="entry name" value="adh_short_C2"/>
    <property type="match status" value="1"/>
</dbReference>
<evidence type="ECO:0000256" key="4">
    <source>
        <dbReference type="ARBA" id="ARBA00022553"/>
    </source>
</evidence>
<accession>A0A7K0D7P9</accession>
<comment type="catalytic activity">
    <reaction evidence="16">
        <text>(2E)-tetradecenoyl-CoA + NADPH + H(+) = tetradecanoyl-CoA + NADP(+)</text>
        <dbReference type="Rhea" id="RHEA:44968"/>
        <dbReference type="ChEBI" id="CHEBI:15378"/>
        <dbReference type="ChEBI" id="CHEBI:57385"/>
        <dbReference type="ChEBI" id="CHEBI:57783"/>
        <dbReference type="ChEBI" id="CHEBI:58349"/>
        <dbReference type="ChEBI" id="CHEBI:61405"/>
    </reaction>
    <physiologicalReaction direction="left-to-right" evidence="16">
        <dbReference type="Rhea" id="RHEA:44969"/>
    </physiologicalReaction>
</comment>
<dbReference type="PANTHER" id="PTHR24317">
    <property type="entry name" value="PEROXISOMAL TRANS-2-ENOYL-COA REDUCTASE"/>
    <property type="match status" value="1"/>
</dbReference>
<dbReference type="PRINTS" id="PR00081">
    <property type="entry name" value="GDHRDH"/>
</dbReference>
<dbReference type="InterPro" id="IPR002347">
    <property type="entry name" value="SDR_fam"/>
</dbReference>
<evidence type="ECO:0000256" key="16">
    <source>
        <dbReference type="ARBA" id="ARBA00048686"/>
    </source>
</evidence>
<evidence type="ECO:0000256" key="1">
    <source>
        <dbReference type="ARBA" id="ARBA00004275"/>
    </source>
</evidence>
<comment type="catalytic activity">
    <reaction evidence="19">
        <text>(2E)-decenoyl-CoA + NADPH + H(+) = decanoyl-CoA + NADP(+)</text>
        <dbReference type="Rhea" id="RHEA:44960"/>
        <dbReference type="ChEBI" id="CHEBI:15378"/>
        <dbReference type="ChEBI" id="CHEBI:57783"/>
        <dbReference type="ChEBI" id="CHEBI:58349"/>
        <dbReference type="ChEBI" id="CHEBI:61406"/>
        <dbReference type="ChEBI" id="CHEBI:61430"/>
    </reaction>
    <physiologicalReaction direction="left-to-right" evidence="19">
        <dbReference type="Rhea" id="RHEA:44961"/>
    </physiologicalReaction>
</comment>
<evidence type="ECO:0000256" key="14">
    <source>
        <dbReference type="ARBA" id="ARBA00041063"/>
    </source>
</evidence>
<organism evidence="21 22">
    <name type="scientific">Nocardia macrotermitis</name>
    <dbReference type="NCBI Taxonomy" id="2585198"/>
    <lineage>
        <taxon>Bacteria</taxon>
        <taxon>Bacillati</taxon>
        <taxon>Actinomycetota</taxon>
        <taxon>Actinomycetes</taxon>
        <taxon>Mycobacteriales</taxon>
        <taxon>Nocardiaceae</taxon>
        <taxon>Nocardia</taxon>
    </lineage>
</organism>
<dbReference type="GO" id="GO:0006633">
    <property type="term" value="P:fatty acid biosynthetic process"/>
    <property type="evidence" value="ECO:0007669"/>
    <property type="project" value="UniProtKB-KW"/>
</dbReference>
<evidence type="ECO:0000256" key="8">
    <source>
        <dbReference type="ARBA" id="ARBA00023098"/>
    </source>
</evidence>
<evidence type="ECO:0000256" key="17">
    <source>
        <dbReference type="ARBA" id="ARBA00049108"/>
    </source>
</evidence>
<keyword evidence="3" id="KW-0444">Lipid biosynthesis</keyword>
<dbReference type="Pfam" id="PF00106">
    <property type="entry name" value="adh_short"/>
    <property type="match status" value="1"/>
</dbReference>
<dbReference type="GO" id="GO:0033306">
    <property type="term" value="P:phytol metabolic process"/>
    <property type="evidence" value="ECO:0007669"/>
    <property type="project" value="TreeGrafter"/>
</dbReference>
<dbReference type="InterPro" id="IPR052388">
    <property type="entry name" value="Peroxisomal_t2-enoyl-CoA_red"/>
</dbReference>
<evidence type="ECO:0000256" key="11">
    <source>
        <dbReference type="ARBA" id="ARBA00037124"/>
    </source>
</evidence>
<dbReference type="AlphaFoldDB" id="A0A7K0D7P9"/>
<dbReference type="InterPro" id="IPR036291">
    <property type="entry name" value="NAD(P)-bd_dom_sf"/>
</dbReference>
<protein>
    <recommendedName>
        <fullName evidence="14">Peroxisomal trans-2-enoyl-CoA reductase</fullName>
        <ecNumber evidence="13">1.3.1.38</ecNumber>
    </recommendedName>
</protein>
<evidence type="ECO:0000256" key="5">
    <source>
        <dbReference type="ARBA" id="ARBA00022832"/>
    </source>
</evidence>
<comment type="subcellular location">
    <subcellularLocation>
        <location evidence="1">Peroxisome</location>
    </subcellularLocation>
</comment>
<dbReference type="RefSeq" id="WP_153412435.1">
    <property type="nucleotide sequence ID" value="NZ_WEGK01000010.1"/>
</dbReference>
<evidence type="ECO:0000256" key="19">
    <source>
        <dbReference type="ARBA" id="ARBA00049386"/>
    </source>
</evidence>
<keyword evidence="7" id="KW-0560">Oxidoreductase</keyword>
<dbReference type="GO" id="GO:0019166">
    <property type="term" value="F:trans-2-enoyl-CoA reductase (NADPH) activity"/>
    <property type="evidence" value="ECO:0007669"/>
    <property type="project" value="UniProtKB-EC"/>
</dbReference>
<evidence type="ECO:0000256" key="15">
    <source>
        <dbReference type="ARBA" id="ARBA00047570"/>
    </source>
</evidence>
<dbReference type="OrthoDB" id="9803333at2"/>
<keyword evidence="4" id="KW-0597">Phosphoprotein</keyword>
<dbReference type="PANTHER" id="PTHR24317:SF7">
    <property type="entry name" value="PEROXISOMAL TRANS-2-ENOYL-COA REDUCTASE"/>
    <property type="match status" value="1"/>
</dbReference>
<evidence type="ECO:0000313" key="21">
    <source>
        <dbReference type="EMBL" id="MQY21571.1"/>
    </source>
</evidence>
<keyword evidence="6" id="KW-0521">NADP</keyword>
<dbReference type="CDD" id="cd05233">
    <property type="entry name" value="SDR_c"/>
    <property type="match status" value="1"/>
</dbReference>
<evidence type="ECO:0000256" key="9">
    <source>
        <dbReference type="ARBA" id="ARBA00023140"/>
    </source>
</evidence>
<keyword evidence="9" id="KW-0576">Peroxisome</keyword>
<comment type="subunit">
    <text evidence="12">Interacts with PEX5, probably required to target it into peroxisomes.</text>
</comment>
<sequence length="296" mass="30845">MKHSSYELQHTTLGVVTGVGGTLGAACARQLVDHVDRLLLVDRDSHAAAAAARELVHDAGVAAEPFALDITDADAPARLAARIGELGTLRAVAHMDFCTPSMATAAELLTDLIATARLAETLRPLAGNGTATVVLSAMSPMLDPNVPDPAALAVLDDPLHPEFPERMREALGPTIDIPAAASTWANRGIHRFVRRESVRLGAVGARICSVSQGIIDLPSMRMEAAEFPIIDRIVRTTPLGRMGHAEEVAAVVTFALSEQASFLNGIDLLVDGGACAAADTAPAHTPAATRTPVLAS</sequence>
<evidence type="ECO:0000256" key="10">
    <source>
        <dbReference type="ARBA" id="ARBA00023160"/>
    </source>
</evidence>
<comment type="caution">
    <text evidence="21">The sequence shown here is derived from an EMBL/GenBank/DDBJ whole genome shotgun (WGS) entry which is preliminary data.</text>
</comment>
<evidence type="ECO:0000256" key="12">
    <source>
        <dbReference type="ARBA" id="ARBA00038622"/>
    </source>
</evidence>
<dbReference type="EMBL" id="WEGK01000010">
    <property type="protein sequence ID" value="MQY21571.1"/>
    <property type="molecule type" value="Genomic_DNA"/>
</dbReference>